<dbReference type="GO" id="GO:0005655">
    <property type="term" value="C:nucleolar ribonuclease P complex"/>
    <property type="evidence" value="ECO:0000318"/>
    <property type="project" value="GO_Central"/>
</dbReference>
<evidence type="ECO:0000256" key="3">
    <source>
        <dbReference type="ARBA" id="ARBA00022694"/>
    </source>
</evidence>
<evidence type="ECO:0000313" key="7">
    <source>
        <dbReference type="RefSeq" id="XP_010243242.1"/>
    </source>
</evidence>
<dbReference type="SUPFAM" id="SSF89550">
    <property type="entry name" value="PHP domain-like"/>
    <property type="match status" value="1"/>
</dbReference>
<keyword evidence="6" id="KW-1185">Reference proteome</keyword>
<evidence type="ECO:0000313" key="6">
    <source>
        <dbReference type="Proteomes" id="UP000189703"/>
    </source>
</evidence>
<dbReference type="eggNOG" id="KOG2363">
    <property type="taxonomic scope" value="Eukaryota"/>
</dbReference>
<dbReference type="GO" id="GO:0016787">
    <property type="term" value="F:hydrolase activity"/>
    <property type="evidence" value="ECO:0007669"/>
    <property type="project" value="UniProtKB-KW"/>
</dbReference>
<gene>
    <name evidence="7" type="primary">LOC104587362</name>
</gene>
<dbReference type="FunCoup" id="A0A1U7Z6S6">
    <property type="interactions" value="528"/>
</dbReference>
<dbReference type="OMA" id="FPFPFKR"/>
<evidence type="ECO:0000256" key="5">
    <source>
        <dbReference type="ARBA" id="ARBA00023242"/>
    </source>
</evidence>
<evidence type="ECO:0000256" key="1">
    <source>
        <dbReference type="ARBA" id="ARBA00004123"/>
    </source>
</evidence>
<dbReference type="AlphaFoldDB" id="A0A1U7Z6S6"/>
<keyword evidence="4" id="KW-0378">Hydrolase</keyword>
<name>A0A1U7Z6S6_NELNU</name>
<comment type="subcellular location">
    <subcellularLocation>
        <location evidence="1">Nucleus</location>
    </subcellularLocation>
</comment>
<dbReference type="Proteomes" id="UP000189703">
    <property type="component" value="Unplaced"/>
</dbReference>
<sequence>MGFFDLNVPYLEGGGSEKHVPNKSSKKDTRLKIVVKAMELGYTGVAFNRSIKGVMSDSDRCTISLFPLSSLLKVAPSLSTSVKFHRELLGLPSSSPFRQYTRLTVIVDSSLQIRALNSGNPVLKTYDLVAVRPLNQVTFEEACKVSEVDLIAIDFSQNLPFRLKLPMVKAAIERGIYFEITYSPLISDIQARRQMISNAKLLVDWTRGKNLIFSSAVPTVNELRGPYDVANLSSLFGLSMERAKAAISKNCRTLIAGSLKKKKYFKEAIKIEKISSGEQMKSEPWFVECHNWDQISSGDGDLLLDDISKMFSSSAEDPKILKAIDFTSISEGTLLNNMQLMDSVYGTGAELQAPDNTSDLLHAAKNPEGLAAVVKVSNQSNCINEVPNENWTSPLKHQTSGSEGFLEPVTPNDTSAVFIGSQKETPKPWDGELRSSNRCDPILATVGTELHDIASRDLMTTSENPAFPGDTTIVPASDACNEPMESGMLDVVSPSKCISPIEGDLVSSVDTLEHSTPSMDIGCLQKNVDAVSGVQDIRMKSVIAERVDQEQRDFHLSVSNVPLQDGFAKAEGIEEHGDGVVPLIGEMQFPESYDEMKGDADLILDDEPLKEVLIETEEQKGVNCQKTQNNTMTLDKSKLGKSRLRRISYRPSPFPFKCLLKHVLFKKSRKIKNRIRIPSHIC</sequence>
<dbReference type="OrthoDB" id="17948at2759"/>
<proteinExistence type="inferred from homology"/>
<reference evidence="7" key="1">
    <citation type="submission" date="2025-08" db="UniProtKB">
        <authorList>
            <consortium name="RefSeq"/>
        </authorList>
    </citation>
    <scope>IDENTIFICATION</scope>
</reference>
<dbReference type="InterPro" id="IPR002738">
    <property type="entry name" value="RNase_P_p30"/>
</dbReference>
<dbReference type="FunFam" id="3.20.20.140:FF:000044">
    <property type="entry name" value="Polymerase/histidinol phosphatase-like protein"/>
    <property type="match status" value="1"/>
</dbReference>
<dbReference type="InterPro" id="IPR016195">
    <property type="entry name" value="Pol/histidinol_Pase-like"/>
</dbReference>
<organism evidence="6 7">
    <name type="scientific">Nelumbo nucifera</name>
    <name type="common">Sacred lotus</name>
    <dbReference type="NCBI Taxonomy" id="4432"/>
    <lineage>
        <taxon>Eukaryota</taxon>
        <taxon>Viridiplantae</taxon>
        <taxon>Streptophyta</taxon>
        <taxon>Embryophyta</taxon>
        <taxon>Tracheophyta</taxon>
        <taxon>Spermatophyta</taxon>
        <taxon>Magnoliopsida</taxon>
        <taxon>Proteales</taxon>
        <taxon>Nelumbonaceae</taxon>
        <taxon>Nelumbo</taxon>
    </lineage>
</organism>
<evidence type="ECO:0000256" key="4">
    <source>
        <dbReference type="ARBA" id="ARBA00022801"/>
    </source>
</evidence>
<dbReference type="GO" id="GO:0008033">
    <property type="term" value="P:tRNA processing"/>
    <property type="evidence" value="ECO:0000318"/>
    <property type="project" value="GO_Central"/>
</dbReference>
<keyword evidence="3" id="KW-0819">tRNA processing</keyword>
<keyword evidence="5" id="KW-0539">Nucleus</keyword>
<dbReference type="GO" id="GO:0003723">
    <property type="term" value="F:RNA binding"/>
    <property type="evidence" value="ECO:0000318"/>
    <property type="project" value="GO_Central"/>
</dbReference>
<dbReference type="KEGG" id="nnu:104587362"/>
<dbReference type="STRING" id="4432.A0A1U7Z6S6"/>
<dbReference type="PANTHER" id="PTHR13031">
    <property type="entry name" value="RIBONUCLEASE P SUBUNIT P30"/>
    <property type="match status" value="1"/>
</dbReference>
<protein>
    <submittedName>
        <fullName evidence="7">Uncharacterized protein LOC104587362 isoform X1</fullName>
    </submittedName>
</protein>
<dbReference type="Pfam" id="PF01876">
    <property type="entry name" value="RNase_P_p30"/>
    <property type="match status" value="1"/>
</dbReference>
<accession>A0A1U7Z6S6</accession>
<dbReference type="PANTHER" id="PTHR13031:SF0">
    <property type="entry name" value="RIBONUCLEASE P PROTEIN SUBUNIT P30"/>
    <property type="match status" value="1"/>
</dbReference>
<dbReference type="GeneID" id="104587362"/>
<evidence type="ECO:0000256" key="2">
    <source>
        <dbReference type="ARBA" id="ARBA00007331"/>
    </source>
</evidence>
<dbReference type="RefSeq" id="XP_010243242.1">
    <property type="nucleotide sequence ID" value="XM_010244940.2"/>
</dbReference>
<comment type="similarity">
    <text evidence="2">Belongs to the eukaryotic/archaeal RNase P protein component 3 family.</text>
</comment>
<dbReference type="Gene3D" id="3.20.20.140">
    <property type="entry name" value="Metal-dependent hydrolases"/>
    <property type="match status" value="1"/>
</dbReference>